<organism evidence="2 3">
    <name type="scientific">Algivirga pacifica</name>
    <dbReference type="NCBI Taxonomy" id="1162670"/>
    <lineage>
        <taxon>Bacteria</taxon>
        <taxon>Pseudomonadati</taxon>
        <taxon>Bacteroidota</taxon>
        <taxon>Cytophagia</taxon>
        <taxon>Cytophagales</taxon>
        <taxon>Flammeovirgaceae</taxon>
        <taxon>Algivirga</taxon>
    </lineage>
</organism>
<evidence type="ECO:0000313" key="3">
    <source>
        <dbReference type="Proteomes" id="UP001500298"/>
    </source>
</evidence>
<name>A0ABP9DD01_9BACT</name>
<dbReference type="RefSeq" id="WP_345370728.1">
    <property type="nucleotide sequence ID" value="NZ_BAABJX010000024.1"/>
</dbReference>
<reference evidence="3" key="1">
    <citation type="journal article" date="2019" name="Int. J. Syst. Evol. Microbiol.">
        <title>The Global Catalogue of Microorganisms (GCM) 10K type strain sequencing project: providing services to taxonomists for standard genome sequencing and annotation.</title>
        <authorList>
            <consortium name="The Broad Institute Genomics Platform"/>
            <consortium name="The Broad Institute Genome Sequencing Center for Infectious Disease"/>
            <person name="Wu L."/>
            <person name="Ma J."/>
        </authorList>
    </citation>
    <scope>NUCLEOTIDE SEQUENCE [LARGE SCALE GENOMIC DNA]</scope>
    <source>
        <strain evidence="3">JCM 18326</strain>
    </source>
</reference>
<dbReference type="Pfam" id="PF13460">
    <property type="entry name" value="NAD_binding_10"/>
    <property type="match status" value="1"/>
</dbReference>
<dbReference type="PANTHER" id="PTHR48079">
    <property type="entry name" value="PROTEIN YEEZ"/>
    <property type="match status" value="1"/>
</dbReference>
<keyword evidence="3" id="KW-1185">Reference proteome</keyword>
<dbReference type="Gene3D" id="3.40.50.720">
    <property type="entry name" value="NAD(P)-binding Rossmann-like Domain"/>
    <property type="match status" value="1"/>
</dbReference>
<dbReference type="InterPro" id="IPR036291">
    <property type="entry name" value="NAD(P)-bd_dom_sf"/>
</dbReference>
<comment type="caution">
    <text evidence="2">The sequence shown here is derived from an EMBL/GenBank/DDBJ whole genome shotgun (WGS) entry which is preliminary data.</text>
</comment>
<dbReference type="InterPro" id="IPR016040">
    <property type="entry name" value="NAD(P)-bd_dom"/>
</dbReference>
<proteinExistence type="predicted"/>
<gene>
    <name evidence="2" type="ORF">GCM10023331_15760</name>
</gene>
<protein>
    <submittedName>
        <fullName evidence="2">SDR family oxidoreductase</fullName>
    </submittedName>
</protein>
<evidence type="ECO:0000313" key="2">
    <source>
        <dbReference type="EMBL" id="GAA4831365.1"/>
    </source>
</evidence>
<evidence type="ECO:0000259" key="1">
    <source>
        <dbReference type="Pfam" id="PF13460"/>
    </source>
</evidence>
<dbReference type="InterPro" id="IPR051783">
    <property type="entry name" value="NAD(P)-dependent_oxidoreduct"/>
</dbReference>
<feature type="domain" description="NAD(P)-binding" evidence="1">
    <location>
        <begin position="10"/>
        <end position="183"/>
    </location>
</feature>
<dbReference type="Proteomes" id="UP001500298">
    <property type="component" value="Unassembled WGS sequence"/>
</dbReference>
<dbReference type="EMBL" id="BAABJX010000024">
    <property type="protein sequence ID" value="GAA4831365.1"/>
    <property type="molecule type" value="Genomic_DNA"/>
</dbReference>
<dbReference type="PANTHER" id="PTHR48079:SF6">
    <property type="entry name" value="NAD(P)-BINDING DOMAIN-CONTAINING PROTEIN-RELATED"/>
    <property type="match status" value="1"/>
</dbReference>
<sequence length="275" mass="31141">MKNISILGCGWLGFPLAKQLASTGYNIKGSTTTEQKLSVLKESNISPYLISLSPEDKEEKVLEEFLEDTDTLVICIPPRYRTFKDVERPAQQMQQLITVAREKGVKHILSCSSTAVYPSHNQLATEESPLLDNDHARMLLKAEDALTSSGIPTTIIRFGGLMGGQRILCKYLQHKEGLDDGKTPVNYIHQEDAVNVLWTVIQQDIWGEIFNASAPEHPTRKELCQIQSEQYDFQMPKFAQEPTQTPYKVIDSSKLIENLPYTFIYADPRDFPYDL</sequence>
<accession>A0ABP9DD01</accession>
<dbReference type="SUPFAM" id="SSF51735">
    <property type="entry name" value="NAD(P)-binding Rossmann-fold domains"/>
    <property type="match status" value="1"/>
</dbReference>